<comment type="caution">
    <text evidence="2">The sequence shown here is derived from an EMBL/GenBank/DDBJ whole genome shotgun (WGS) entry which is preliminary data.</text>
</comment>
<accession>A0A8J3RU67</accession>
<proteinExistence type="predicted"/>
<dbReference type="EMBL" id="BOOH01000050">
    <property type="protein sequence ID" value="GIH79629.1"/>
    <property type="molecule type" value="Genomic_DNA"/>
</dbReference>
<protein>
    <submittedName>
        <fullName evidence="2">Uncharacterized protein</fullName>
    </submittedName>
</protein>
<dbReference type="AlphaFoldDB" id="A0A8J3RU67"/>
<reference evidence="2 3" key="1">
    <citation type="submission" date="2021-01" db="EMBL/GenBank/DDBJ databases">
        <title>Whole genome shotgun sequence of Planobispora longispora NBRC 13918.</title>
        <authorList>
            <person name="Komaki H."/>
            <person name="Tamura T."/>
        </authorList>
    </citation>
    <scope>NUCLEOTIDE SEQUENCE [LARGE SCALE GENOMIC DNA]</scope>
    <source>
        <strain evidence="2 3">NBRC 13918</strain>
    </source>
</reference>
<evidence type="ECO:0000313" key="3">
    <source>
        <dbReference type="Proteomes" id="UP000616724"/>
    </source>
</evidence>
<dbReference type="Proteomes" id="UP000616724">
    <property type="component" value="Unassembled WGS sequence"/>
</dbReference>
<keyword evidence="3" id="KW-1185">Reference proteome</keyword>
<feature type="region of interest" description="Disordered" evidence="1">
    <location>
        <begin position="68"/>
        <end position="111"/>
    </location>
</feature>
<organism evidence="2 3">
    <name type="scientific">Planobispora longispora</name>
    <dbReference type="NCBI Taxonomy" id="28887"/>
    <lineage>
        <taxon>Bacteria</taxon>
        <taxon>Bacillati</taxon>
        <taxon>Actinomycetota</taxon>
        <taxon>Actinomycetes</taxon>
        <taxon>Streptosporangiales</taxon>
        <taxon>Streptosporangiaceae</taxon>
        <taxon>Planobispora</taxon>
    </lineage>
</organism>
<feature type="compositionally biased region" description="Low complexity" evidence="1">
    <location>
        <begin position="80"/>
        <end position="111"/>
    </location>
</feature>
<dbReference type="RefSeq" id="WP_203894091.1">
    <property type="nucleotide sequence ID" value="NZ_BOOH01000050.1"/>
</dbReference>
<name>A0A8J3RU67_9ACTN</name>
<evidence type="ECO:0000313" key="2">
    <source>
        <dbReference type="EMBL" id="GIH79629.1"/>
    </source>
</evidence>
<sequence>MPDTLHVSALFGPAALTEAVGRGLVREQAHPELPLRILNYTEKAQAERAWNEVTLACRGLIVDDDGRVVARPFPPRSPAGTGRSPRSWRRGPSPTPSRCRPGPGPRGSSCG</sequence>
<evidence type="ECO:0000256" key="1">
    <source>
        <dbReference type="SAM" id="MobiDB-lite"/>
    </source>
</evidence>
<gene>
    <name evidence="2" type="ORF">Plo01_60580</name>
</gene>